<feature type="transmembrane region" description="Helical" evidence="1">
    <location>
        <begin position="182"/>
        <end position="201"/>
    </location>
</feature>
<feature type="transmembrane region" description="Helical" evidence="1">
    <location>
        <begin position="6"/>
        <end position="27"/>
    </location>
</feature>
<evidence type="ECO:0000313" key="3">
    <source>
        <dbReference type="Proteomes" id="UP001600894"/>
    </source>
</evidence>
<feature type="transmembrane region" description="Helical" evidence="1">
    <location>
        <begin position="129"/>
        <end position="151"/>
    </location>
</feature>
<keyword evidence="1" id="KW-1133">Transmembrane helix</keyword>
<evidence type="ECO:0008006" key="4">
    <source>
        <dbReference type="Google" id="ProtNLM"/>
    </source>
</evidence>
<proteinExistence type="predicted"/>
<sequence length="238" mass="25618">MNKNKHAAKLVFLAMMVALGVVISPILRVEGMCPMAHFINVTCAVMLGPWYAFVCALAIGIIRMTCMGIPPLALTGAVFGAFLSGMFYRMSRGKLVCAFAGEVIGTGIIGAILSYPVMTFVWGKTGLTWFFYVPSFIAGTLIGGTIAFLFLKHLQKAKLLSMFQETLGSQAYDSREDVTNDALGIAFSGFIGYLAVTVAVHQFAPDGGTVVNMLRYLVLAAFMGAALVYWNVKRPKAA</sequence>
<comment type="caution">
    <text evidence="2">The sequence shown here is derived from an EMBL/GenBank/DDBJ whole genome shotgun (WGS) entry which is preliminary data.</text>
</comment>
<dbReference type="Gene3D" id="1.10.1760.20">
    <property type="match status" value="1"/>
</dbReference>
<evidence type="ECO:0000313" key="2">
    <source>
        <dbReference type="EMBL" id="GAA6270213.1"/>
    </source>
</evidence>
<feature type="transmembrane region" description="Helical" evidence="1">
    <location>
        <begin position="95"/>
        <end position="117"/>
    </location>
</feature>
<keyword evidence="1" id="KW-0812">Transmembrane</keyword>
<keyword evidence="1" id="KW-0472">Membrane</keyword>
<dbReference type="NCBIfam" id="TIGR02359">
    <property type="entry name" value="thiW"/>
    <property type="match status" value="1"/>
</dbReference>
<evidence type="ECO:0000256" key="1">
    <source>
        <dbReference type="SAM" id="Phobius"/>
    </source>
</evidence>
<accession>A0ABQ0B1Q7</accession>
<dbReference type="Proteomes" id="UP001600894">
    <property type="component" value="Unassembled WGS sequence"/>
</dbReference>
<keyword evidence="3" id="KW-1185">Reference proteome</keyword>
<feature type="transmembrane region" description="Helical" evidence="1">
    <location>
        <begin position="213"/>
        <end position="232"/>
    </location>
</feature>
<dbReference type="EMBL" id="BAABXL010000001">
    <property type="protein sequence ID" value="GAA6270213.1"/>
    <property type="molecule type" value="Genomic_DNA"/>
</dbReference>
<feature type="transmembrane region" description="Helical" evidence="1">
    <location>
        <begin position="39"/>
        <end position="62"/>
    </location>
</feature>
<gene>
    <name evidence="2" type="ORF">F130042H8_32730</name>
</gene>
<dbReference type="RefSeq" id="WP_176255002.1">
    <property type="nucleotide sequence ID" value="NZ_BAABXL010000001.1"/>
</dbReference>
<feature type="transmembrane region" description="Helical" evidence="1">
    <location>
        <begin position="68"/>
        <end position="88"/>
    </location>
</feature>
<dbReference type="InterPro" id="IPR012652">
    <property type="entry name" value="ThiW"/>
</dbReference>
<protein>
    <recommendedName>
        <fullName evidence="4">Energy coupling factor transporter S component ThiW</fullName>
    </recommendedName>
</protein>
<organism evidence="2 3">
    <name type="scientific">Enterocloster alcoholdehydrogenati</name>
    <dbReference type="NCBI Taxonomy" id="2547410"/>
    <lineage>
        <taxon>Bacteria</taxon>
        <taxon>Bacillati</taxon>
        <taxon>Bacillota</taxon>
        <taxon>Clostridia</taxon>
        <taxon>Lachnospirales</taxon>
        <taxon>Lachnospiraceae</taxon>
        <taxon>Enterocloster</taxon>
    </lineage>
</organism>
<dbReference type="Pfam" id="PF09512">
    <property type="entry name" value="ThiW"/>
    <property type="match status" value="1"/>
</dbReference>
<reference evidence="2 3" key="1">
    <citation type="submission" date="2024-04" db="EMBL/GenBank/DDBJ databases">
        <title>Defined microbial consortia suppress multidrug-resistant proinflammatory Enterobacteriaceae via ecological control.</title>
        <authorList>
            <person name="Furuichi M."/>
            <person name="Kawaguchi T."/>
            <person name="Pust M."/>
            <person name="Yasuma K."/>
            <person name="Plichta D."/>
            <person name="Hasegawa N."/>
            <person name="Ohya T."/>
            <person name="Bhattarai S."/>
            <person name="Sasajima S."/>
            <person name="Aoto Y."/>
            <person name="Tuganbaev T."/>
            <person name="Yaginuma M."/>
            <person name="Ueda M."/>
            <person name="Okahashi N."/>
            <person name="Amafuji K."/>
            <person name="Kiridooshi Y."/>
            <person name="Sugita K."/>
            <person name="Strazar M."/>
            <person name="Skelly A."/>
            <person name="Suda W."/>
            <person name="Hattori M."/>
            <person name="Nakamoto N."/>
            <person name="Caballero S."/>
            <person name="Norman J."/>
            <person name="Olle B."/>
            <person name="Tanoue T."/>
            <person name="Arita M."/>
            <person name="Bucci V."/>
            <person name="Atarashi K."/>
            <person name="Xavier R."/>
            <person name="Honda K."/>
        </authorList>
    </citation>
    <scope>NUCLEOTIDE SEQUENCE [LARGE SCALE GENOMIC DNA]</scope>
    <source>
        <strain evidence="3">f13</strain>
    </source>
</reference>
<name>A0ABQ0B1Q7_9FIRM</name>